<dbReference type="InterPro" id="IPR007219">
    <property type="entry name" value="XnlR_reg_dom"/>
</dbReference>
<dbReference type="InterPro" id="IPR036864">
    <property type="entry name" value="Zn2-C6_fun-type_DNA-bd_sf"/>
</dbReference>
<keyword evidence="10" id="KW-1185">Reference proteome</keyword>
<keyword evidence="5" id="KW-0804">Transcription</keyword>
<feature type="domain" description="Zn(2)-C6 fungal-type" evidence="8">
    <location>
        <begin position="18"/>
        <end position="49"/>
    </location>
</feature>
<keyword evidence="4" id="KW-0238">DNA-binding</keyword>
<dbReference type="RefSeq" id="XP_013329108.1">
    <property type="nucleotide sequence ID" value="XM_013473654.1"/>
</dbReference>
<dbReference type="GO" id="GO:0000978">
    <property type="term" value="F:RNA polymerase II cis-regulatory region sequence-specific DNA binding"/>
    <property type="evidence" value="ECO:0007669"/>
    <property type="project" value="TreeGrafter"/>
</dbReference>
<evidence type="ECO:0000256" key="7">
    <source>
        <dbReference type="SAM" id="MobiDB-lite"/>
    </source>
</evidence>
<proteinExistence type="predicted"/>
<dbReference type="PANTHER" id="PTHR31944:SF131">
    <property type="entry name" value="HEME-RESPONSIVE ZINC FINGER TRANSCRIPTION FACTOR HAP1"/>
    <property type="match status" value="1"/>
</dbReference>
<dbReference type="OrthoDB" id="4337792at2759"/>
<dbReference type="EMBL" id="LASV01000141">
    <property type="protein sequence ID" value="KKA22496.1"/>
    <property type="molecule type" value="Genomic_DNA"/>
</dbReference>
<evidence type="ECO:0000313" key="10">
    <source>
        <dbReference type="Proteomes" id="UP000053958"/>
    </source>
</evidence>
<dbReference type="Pfam" id="PF04082">
    <property type="entry name" value="Fungal_trans"/>
    <property type="match status" value="1"/>
</dbReference>
<dbReference type="SMART" id="SM00906">
    <property type="entry name" value="Fungal_trans"/>
    <property type="match status" value="1"/>
</dbReference>
<keyword evidence="6" id="KW-0539">Nucleus</keyword>
<dbReference type="InterPro" id="IPR001138">
    <property type="entry name" value="Zn2Cys6_DnaBD"/>
</dbReference>
<dbReference type="GO" id="GO:0005634">
    <property type="term" value="C:nucleus"/>
    <property type="evidence" value="ECO:0007669"/>
    <property type="project" value="TreeGrafter"/>
</dbReference>
<evidence type="ECO:0000256" key="3">
    <source>
        <dbReference type="ARBA" id="ARBA00023015"/>
    </source>
</evidence>
<dbReference type="SMART" id="SM00066">
    <property type="entry name" value="GAL4"/>
    <property type="match status" value="1"/>
</dbReference>
<gene>
    <name evidence="9" type="ORF">T310_3494</name>
</gene>
<dbReference type="InterPro" id="IPR051430">
    <property type="entry name" value="Fungal_TF_Env_Response"/>
</dbReference>
<evidence type="ECO:0000256" key="6">
    <source>
        <dbReference type="ARBA" id="ARBA00023242"/>
    </source>
</evidence>
<dbReference type="GeneID" id="25315843"/>
<dbReference type="Gene3D" id="4.10.240.10">
    <property type="entry name" value="Zn(2)-C6 fungal-type DNA-binding domain"/>
    <property type="match status" value="1"/>
</dbReference>
<dbReference type="PROSITE" id="PS50048">
    <property type="entry name" value="ZN2_CY6_FUNGAL_2"/>
    <property type="match status" value="1"/>
</dbReference>
<evidence type="ECO:0000256" key="1">
    <source>
        <dbReference type="ARBA" id="ARBA00022723"/>
    </source>
</evidence>
<name>A0A0F4YXC1_RASE3</name>
<dbReference type="Pfam" id="PF00172">
    <property type="entry name" value="Zn_clus"/>
    <property type="match status" value="1"/>
</dbReference>
<evidence type="ECO:0000313" key="9">
    <source>
        <dbReference type="EMBL" id="KKA22496.1"/>
    </source>
</evidence>
<dbReference type="GO" id="GO:0001228">
    <property type="term" value="F:DNA-binding transcription activator activity, RNA polymerase II-specific"/>
    <property type="evidence" value="ECO:0007669"/>
    <property type="project" value="TreeGrafter"/>
</dbReference>
<accession>A0A0F4YXC1</accession>
<dbReference type="PANTHER" id="PTHR31944">
    <property type="entry name" value="HEME-RESPONSIVE ZINC FINGER TRANSCRIPTION FACTOR HAP1"/>
    <property type="match status" value="1"/>
</dbReference>
<evidence type="ECO:0000256" key="5">
    <source>
        <dbReference type="ARBA" id="ARBA00023163"/>
    </source>
</evidence>
<evidence type="ECO:0000259" key="8">
    <source>
        <dbReference type="PROSITE" id="PS50048"/>
    </source>
</evidence>
<dbReference type="PROSITE" id="PS00463">
    <property type="entry name" value="ZN2_CY6_FUNGAL_1"/>
    <property type="match status" value="1"/>
</dbReference>
<comment type="caution">
    <text evidence="9">The sequence shown here is derived from an EMBL/GenBank/DDBJ whole genome shotgun (WGS) entry which is preliminary data.</text>
</comment>
<dbReference type="GO" id="GO:0008270">
    <property type="term" value="F:zinc ion binding"/>
    <property type="evidence" value="ECO:0007669"/>
    <property type="project" value="InterPro"/>
</dbReference>
<keyword evidence="3" id="KW-0805">Transcription regulation</keyword>
<reference evidence="9 10" key="1">
    <citation type="submission" date="2015-04" db="EMBL/GenBank/DDBJ databases">
        <authorList>
            <person name="Heijne W.H."/>
            <person name="Fedorova N.D."/>
            <person name="Nierman W.C."/>
            <person name="Vollebregt A.W."/>
            <person name="Zhao Z."/>
            <person name="Wu L."/>
            <person name="Kumar M."/>
            <person name="Stam H."/>
            <person name="van den Berg M.A."/>
            <person name="Pel H.J."/>
        </authorList>
    </citation>
    <scope>NUCLEOTIDE SEQUENCE [LARGE SCALE GENOMIC DNA]</scope>
    <source>
        <strain evidence="9 10">CBS 393.64</strain>
    </source>
</reference>
<keyword evidence="1" id="KW-0479">Metal-binding</keyword>
<dbReference type="GO" id="GO:0006351">
    <property type="term" value="P:DNA-templated transcription"/>
    <property type="evidence" value="ECO:0007669"/>
    <property type="project" value="InterPro"/>
</dbReference>
<keyword evidence="2" id="KW-0862">Zinc</keyword>
<organism evidence="9 10">
    <name type="scientific">Rasamsonia emersonii (strain ATCC 16479 / CBS 393.64 / IMI 116815)</name>
    <dbReference type="NCBI Taxonomy" id="1408163"/>
    <lineage>
        <taxon>Eukaryota</taxon>
        <taxon>Fungi</taxon>
        <taxon>Dikarya</taxon>
        <taxon>Ascomycota</taxon>
        <taxon>Pezizomycotina</taxon>
        <taxon>Eurotiomycetes</taxon>
        <taxon>Eurotiomycetidae</taxon>
        <taxon>Eurotiales</taxon>
        <taxon>Trichocomaceae</taxon>
        <taxon>Rasamsonia</taxon>
    </lineage>
</organism>
<evidence type="ECO:0000256" key="4">
    <source>
        <dbReference type="ARBA" id="ARBA00023125"/>
    </source>
</evidence>
<protein>
    <submittedName>
        <fullName evidence="9">C6 transcription factor</fullName>
    </submittedName>
</protein>
<dbReference type="CDD" id="cd00067">
    <property type="entry name" value="GAL4"/>
    <property type="match status" value="1"/>
</dbReference>
<dbReference type="SUPFAM" id="SSF57701">
    <property type="entry name" value="Zn2/Cys6 DNA-binding domain"/>
    <property type="match status" value="1"/>
</dbReference>
<evidence type="ECO:0000256" key="2">
    <source>
        <dbReference type="ARBA" id="ARBA00022833"/>
    </source>
</evidence>
<dbReference type="CDD" id="cd12148">
    <property type="entry name" value="fungal_TF_MHR"/>
    <property type="match status" value="1"/>
</dbReference>
<dbReference type="Proteomes" id="UP000053958">
    <property type="component" value="Unassembled WGS sequence"/>
</dbReference>
<feature type="region of interest" description="Disordered" evidence="7">
    <location>
        <begin position="60"/>
        <end position="111"/>
    </location>
</feature>
<sequence>MSTAQPFRPQKRRRHQLSCTECRRRKLKCNRSVPCDRCQKSGNAEICTYATRNQSVADEATDDFEEDKTDCAAQDPHSGYSPEPIEVIPKGGLSSCSSENRTLKRQKSTMQDLHQRIKTLENLLSERTNDPPLYHCDGHRPDCPPAKAGLRHIHPTEDCLHGVDNKTKFFGRSHWTSTFAQFDDVNSTIEICLESKDKGPAREYDLMKAVRMQRRKNSNHTVDHQSIIMNAFIPAREVADALVACYFETFEYTYRILHVPTFQREYNRFWITPLGENPAFLAKLLCVMAIGSFQFAETNGRSSSQSISTELVSSWLHAVQHWLDAAIEKSKSIFDALQVHCLLLLARQASSINSNLIWISSGALVRTAMVMGLHRDPNAFPAMSPFHAEMRRRLWATITEIDIQASLDAGKLPSVSPGDCDCGAPSNINDEDMSETDVALPEPKPPNTFTRSSFQTVLCKSLAARIEVVRLSNSLATKTSFQELLKLSTEINKELQNLPSFFTSAQKTASTATQKAEFPAVLLDLLIRRFLLVIHRQVAIMGAYDPKYHFSRIICLGSSLEILSYFGLSVDDTDRQTDKTFRIQTYCGGMFHNDFFHAAITVCLELLMRMVDLDVLGCSLQDQAIHTAMGNANRLQTERLIAVIERALNVIKHWVSEEDGNYDKRYLLLSMALSSVKARYSKDNALDAVSETLRTSINTCKSILLRNNEAGPTIGRGLARNVNYINLIPVIFFLPRLYLFIAILQETAEFENSSLVDDTNVTSGAQETAECFLDPVCG</sequence>
<dbReference type="AlphaFoldDB" id="A0A0F4YXC1"/>